<sequence length="1330" mass="150351">MFHCLCNSGPSEAACTLEKDSMATDALVSVVVGDLYSIAKDGLSSLFGVENEVDELSSTFSAIQAVLEDAERHQVTNMRVRDWLLELKEVAYEVEDILDEWVTDAFISQEDKDETRHPKRVRLSFLSPYQYFKQVKLQYDIGQRIRETTKRLSEISIKKEKFNLRELNTREDMLVPNKEERQTSSLVDESEIFGRDDFKKSIIEQLVSETSQEEKSVSVISIVGMGGLGKTTLAQLIYNDDRVMAHFEKRIWVCVSDPFDVNRIAIKVIESVGGCGSASNNPDLDTLQRNLREAIDKKKFLLVLDDVWDENGRLWQKLRVPLMGAASGSKVVVTTRSRQVAEAMETTLIHKLGVLSESDCWKLFKYKALRGTEDEECQELTEIGEKIVERCKGVPLAIRALGSLLLANRKKWYWEHVLESEIWKWDIPKDDAILPALLLSYYNLPPRLQRCFSFCSVFPKDHEIEKDELVKLWMAHGIIKSEKAKKDVTEEIGEMYFDYLLTRSLFQDAEKDIDGNVVQCKMHDLVHDLATFVSSGDCRNMEAGDSELSSIKCHHLSLLVNYNVPSIPSSLCSAEHLRTLLLLGSSTFKEVPHSLFNHLKFLRALDLSGSEIENLPSSLGELKLLRYLDLSWTYIKELPDFVTDLRNLQTLKLNECDDLRSLPSGMSKMVKLRHLEIEETDNLTVLPNGLGKMTSLRTLSKFLLGDENKGCKIGELKDLNLLRGELSIENLGRVMNLNDASEAELHKKSDLHVLSLCWNGKSDEEWRTLGDDEMERMKSLLEGLRPPHSNLKELQIKNYAGAKFPNWLEDSKFSSLVRVILNNCRKCILLPGLGKLHSLKYLRIYGADEVKVVGCEFYGIVNDAGAKETRFPKLEELCFQSMLKWEEWKLTREYGKVMPSLKKLEIINCKKLKATPHCLPSILREVTIKNCNGVIWAPDNPLPHLLHLILRNVRGMSSKPLPSLPALETLEIDGFSCESLPSNGWGLLDSLQTLLIKNCERLSSLPEGLIQLKALQTLEVKNCKQLSSLPEVLGQLKALQTLHISNCERLSSLPEGLGQLKALQTLHISNCERLSSLPEVLGQLKALQTLHISICERLSSLPEGLGQLKALQTLHISHCERLSSLPEGLGQLNALQTLHIWNCERLSSLPEGLGQLKALQTLGISKCKQLSSLPEVLGQLKALQTLHISNFERLSSLPEGLGKLKALQTLHILDCKRLSSLPEGLGQLNALQTLRIMGCERLSSLFDGFEQLKSLCGLNIWNCPQLRHLPNLQRLTALEWLSIGRSRRNGDTISNFKPSKFLLQQCIREYGRRALKLNGRRACSEWVNGR</sequence>
<evidence type="ECO:0000313" key="2">
    <source>
        <dbReference type="Proteomes" id="UP001234297"/>
    </source>
</evidence>
<reference evidence="1 2" key="1">
    <citation type="journal article" date="2022" name="Hortic Res">
        <title>A haplotype resolved chromosomal level avocado genome allows analysis of novel avocado genes.</title>
        <authorList>
            <person name="Nath O."/>
            <person name="Fletcher S.J."/>
            <person name="Hayward A."/>
            <person name="Shaw L.M."/>
            <person name="Masouleh A.K."/>
            <person name="Furtado A."/>
            <person name="Henry R.J."/>
            <person name="Mitter N."/>
        </authorList>
    </citation>
    <scope>NUCLEOTIDE SEQUENCE [LARGE SCALE GENOMIC DNA]</scope>
    <source>
        <strain evidence="2">cv. Hass</strain>
    </source>
</reference>
<accession>A0ACC2MLV8</accession>
<gene>
    <name evidence="1" type="ORF">MRB53_008357</name>
</gene>
<evidence type="ECO:0000313" key="1">
    <source>
        <dbReference type="EMBL" id="KAJ8646609.1"/>
    </source>
</evidence>
<protein>
    <submittedName>
        <fullName evidence="1">Uncharacterized protein</fullName>
    </submittedName>
</protein>
<dbReference type="EMBL" id="CM056810">
    <property type="protein sequence ID" value="KAJ8646609.1"/>
    <property type="molecule type" value="Genomic_DNA"/>
</dbReference>
<comment type="caution">
    <text evidence="1">The sequence shown here is derived from an EMBL/GenBank/DDBJ whole genome shotgun (WGS) entry which is preliminary data.</text>
</comment>
<keyword evidence="2" id="KW-1185">Reference proteome</keyword>
<name>A0ACC2MLV8_PERAE</name>
<dbReference type="Proteomes" id="UP001234297">
    <property type="component" value="Chromosome 2"/>
</dbReference>
<proteinExistence type="predicted"/>
<organism evidence="1 2">
    <name type="scientific">Persea americana</name>
    <name type="common">Avocado</name>
    <dbReference type="NCBI Taxonomy" id="3435"/>
    <lineage>
        <taxon>Eukaryota</taxon>
        <taxon>Viridiplantae</taxon>
        <taxon>Streptophyta</taxon>
        <taxon>Embryophyta</taxon>
        <taxon>Tracheophyta</taxon>
        <taxon>Spermatophyta</taxon>
        <taxon>Magnoliopsida</taxon>
        <taxon>Magnoliidae</taxon>
        <taxon>Laurales</taxon>
        <taxon>Lauraceae</taxon>
        <taxon>Persea</taxon>
    </lineage>
</organism>